<name>A0ABY7NLU0_9SPHN</name>
<dbReference type="EMBL" id="CP115174">
    <property type="protein sequence ID" value="WBO21780.1"/>
    <property type="molecule type" value="Genomic_DNA"/>
</dbReference>
<gene>
    <name evidence="1" type="ORF">PBT88_16650</name>
</gene>
<reference evidence="1 2" key="1">
    <citation type="submission" date="2022-12" db="EMBL/GenBank/DDBJ databases">
        <title>Sphingomonas abieness sp. nov., an endophytic bacterium isolated from Abies koreana.</title>
        <authorList>
            <person name="Jiang L."/>
            <person name="Lee J."/>
        </authorList>
    </citation>
    <scope>NUCLEOTIDE SEQUENCE [LARGE SCALE GENOMIC DNA]</scope>
    <source>
        <strain evidence="2">PAMB 00755</strain>
    </source>
</reference>
<sequence length="1498" mass="167525">MLSFRQLRGSVDGQRGSFERLLRHLAEVIPPARATEFRPIEGAGGDGGVEAYWVLEDGTEEGYQAKFHEEAGDINWTALNGSILTAISTHAAMTRITVGMPCDLTDVRHQRGTSARQKWNQRLPGWKEAAGDRPFTVDFLGGSQIERMLADPRAAGLREYWFGERELSETWFREQFERTVAALDERYHPEDHVDVGASQLFQALRGSADWRGGYRQPLAALAELLPDDPGEGTPDAPWYTALALAMHRLETIAGQPLQGEEAFPLQDWLDACEAAIDAIGQAGPILYDEDRPDRDSFGLRRLRERLDQMDEALIDLRDRLEGTFQEADQSRFAIVEGEAGSGKSHLMAREVGVALDAGEPAIMLLGTDFRHGDEPGVEIARRLELPGMTTEKLLGALGAAAAARGTRALICIDALNEGGGAQYWRNRLAGFAAQVRANPRLALCVSCRDVYSERVFTASSRQHAAEIVIAGFETEEERERGAVVYMDRRGITRPASPWLPPEFINPLFLRTTCVALQQQGKTQFPLGLRGSREMLRFYLDAAATTLGTIYDGSAELVAPLTRGLLDIAGAMADGRVDYIERRAAACLLDAAFASYQTPNGMGWLDLLHLRGLLRYDPTPYDEEAEADPLDVQEDVLRFAFQRIQDQLVAKSLTQGMREPGAPFEEDASFAFMLGRWGIEDEWRGVFDALGVVFADEWRTEIVDHLPGGVERWWGRTSIQAAFVESVRWRQHGSFSDRTVELLNRLSWQATPLDLLIELSAVEGHPWNGDMLHRNLVRRPLPERDAFWTQRVNGEIDQRGTAYRLASWGLGQGPDTANNQTVRLALSTLGWILTSSNRTLRDRATKAATEILMRHPGAAAPFVERFAGVDDPYVVERVLAAVAGACLRDPQADRVAIAADAIWRHVFSGASIPLHVLGRDYGRLVIELALDRNVLPEGCDIARCRPPYGSRAPRFGLDKAKVEAEAEAVGDRHIADSCFGFAGDFGEKVIKSRIREFTSIPLSRPRPMRLSEAFEAFKARWIAGDEMKEILLELVELTAPRSGQNGGGDKSETFAHADRHLRQLLGVRATRAYDEDVLPHLKGRKGWSGIGKELPLVDHQQARLWIARRAIRLGWSSKRFPRDYGAGSDTAPHARIERIGKKYQWIAFHELLARLADNVWLAPEWGPLEARAYDVPTNLPFLRDIEPTVRPIEDEDTGYAPTSIPAVPHITIDKVATEDMPSWVIDNEIPRERLSLGLCGDVSDGDWLTLYRYTDSKTRHPGVDRMGGAPFRLNDFHFLMMVGIEAGQEVRFARQMSRAWADFHHDWMMWGDLTDGPYVYEAGVRSTWPDAEWVDSDGIQSAEARYLRFCRQYRWEHHLDATLPSGLSMHVPSPWLLTELNIQADPNLPGVWVAADGQQIIVSSTGDRNSFCLVRRGALEAVLEARGVTPLWVGIGERGAWPDAKENAGPQRRWNGVFWQNGEDVLVEAWAEDHRPERPMRQEKVRLYQVTSNVMAKAD</sequence>
<evidence type="ECO:0000313" key="2">
    <source>
        <dbReference type="Proteomes" id="UP001210865"/>
    </source>
</evidence>
<keyword evidence="2" id="KW-1185">Reference proteome</keyword>
<proteinExistence type="predicted"/>
<evidence type="ECO:0008006" key="3">
    <source>
        <dbReference type="Google" id="ProtNLM"/>
    </source>
</evidence>
<organism evidence="1 2">
    <name type="scientific">Sphingomonas abietis</name>
    <dbReference type="NCBI Taxonomy" id="3012344"/>
    <lineage>
        <taxon>Bacteria</taxon>
        <taxon>Pseudomonadati</taxon>
        <taxon>Pseudomonadota</taxon>
        <taxon>Alphaproteobacteria</taxon>
        <taxon>Sphingomonadales</taxon>
        <taxon>Sphingomonadaceae</taxon>
        <taxon>Sphingomonas</taxon>
    </lineage>
</organism>
<evidence type="ECO:0000313" key="1">
    <source>
        <dbReference type="EMBL" id="WBO21780.1"/>
    </source>
</evidence>
<dbReference type="Proteomes" id="UP001210865">
    <property type="component" value="Chromosome"/>
</dbReference>
<dbReference type="RefSeq" id="WP_270076428.1">
    <property type="nucleotide sequence ID" value="NZ_CP115174.1"/>
</dbReference>
<protein>
    <recommendedName>
        <fullName evidence="3">ATP-binding protein</fullName>
    </recommendedName>
</protein>
<accession>A0ABY7NLU0</accession>